<accession>B3RIT1</accession>
<dbReference type="STRING" id="10228.B3RIT1"/>
<comment type="similarity">
    <text evidence="6">Belongs to the mitochondrion-specific ribosomal protein mL37 family.</text>
</comment>
<dbReference type="GO" id="GO:1990904">
    <property type="term" value="C:ribonucleoprotein complex"/>
    <property type="evidence" value="ECO:0007669"/>
    <property type="project" value="UniProtKB-KW"/>
</dbReference>
<dbReference type="InParanoid" id="B3RIT1"/>
<proteinExistence type="inferred from homology"/>
<feature type="non-terminal residue" evidence="9">
    <location>
        <position position="278"/>
    </location>
</feature>
<dbReference type="KEGG" id="tad:TRIADDRAFT_14574"/>
<dbReference type="PhylomeDB" id="B3RIT1"/>
<dbReference type="InterPro" id="IPR010793">
    <property type="entry name" value="Ribosomal_mL37/mL65"/>
</dbReference>
<dbReference type="GO" id="GO:0003735">
    <property type="term" value="F:structural constituent of ribosome"/>
    <property type="evidence" value="ECO:0007669"/>
    <property type="project" value="InterPro"/>
</dbReference>
<keyword evidence="4" id="KW-0496">Mitochondrion</keyword>
<evidence type="ECO:0000313" key="10">
    <source>
        <dbReference type="Proteomes" id="UP000009022"/>
    </source>
</evidence>
<dbReference type="CTD" id="6748860"/>
<keyword evidence="5" id="KW-0687">Ribonucleoprotein</keyword>
<dbReference type="EMBL" id="DS985241">
    <property type="protein sequence ID" value="EDV29246.1"/>
    <property type="molecule type" value="Genomic_DNA"/>
</dbReference>
<keyword evidence="3" id="KW-0689">Ribosomal protein</keyword>
<dbReference type="AlphaFoldDB" id="B3RIT1"/>
<dbReference type="OMA" id="AMPLMQN"/>
<dbReference type="PANTHER" id="PTHR15889:SF2">
    <property type="entry name" value="LARGE RIBOSOMAL SUBUNIT PROTEIN ML37"/>
    <property type="match status" value="1"/>
</dbReference>
<dbReference type="InterPro" id="IPR052482">
    <property type="entry name" value="mtLSU_mL37"/>
</dbReference>
<dbReference type="eggNOG" id="ENOG502QQAQ">
    <property type="taxonomic scope" value="Eukaryota"/>
</dbReference>
<dbReference type="RefSeq" id="XP_002108448.1">
    <property type="nucleotide sequence ID" value="XM_002108412.1"/>
</dbReference>
<evidence type="ECO:0000256" key="4">
    <source>
        <dbReference type="ARBA" id="ARBA00023128"/>
    </source>
</evidence>
<evidence type="ECO:0000256" key="5">
    <source>
        <dbReference type="ARBA" id="ARBA00023274"/>
    </source>
</evidence>
<keyword evidence="2" id="KW-0809">Transit peptide</keyword>
<dbReference type="Proteomes" id="UP000009022">
    <property type="component" value="Unassembled WGS sequence"/>
</dbReference>
<evidence type="ECO:0000256" key="3">
    <source>
        <dbReference type="ARBA" id="ARBA00022980"/>
    </source>
</evidence>
<evidence type="ECO:0000256" key="2">
    <source>
        <dbReference type="ARBA" id="ARBA00022946"/>
    </source>
</evidence>
<feature type="non-terminal residue" evidence="9">
    <location>
        <position position="1"/>
    </location>
</feature>
<evidence type="ECO:0000313" key="9">
    <source>
        <dbReference type="EMBL" id="EDV29246.1"/>
    </source>
</evidence>
<protein>
    <recommendedName>
        <fullName evidence="7">Large ribosomal subunit protein mL37</fullName>
    </recommendedName>
    <alternativeName>
        <fullName evidence="8">39S ribosomal protein L37, mitochondrial</fullName>
    </alternativeName>
</protein>
<dbReference type="GO" id="GO:0006412">
    <property type="term" value="P:translation"/>
    <property type="evidence" value="ECO:0007669"/>
    <property type="project" value="InterPro"/>
</dbReference>
<gene>
    <name evidence="9" type="ORF">TRIADDRAFT_14574</name>
</gene>
<reference evidence="9 10" key="1">
    <citation type="journal article" date="2008" name="Nature">
        <title>The Trichoplax genome and the nature of placozoans.</title>
        <authorList>
            <person name="Srivastava M."/>
            <person name="Begovic E."/>
            <person name="Chapman J."/>
            <person name="Putnam N.H."/>
            <person name="Hellsten U."/>
            <person name="Kawashima T."/>
            <person name="Kuo A."/>
            <person name="Mitros T."/>
            <person name="Salamov A."/>
            <person name="Carpenter M.L."/>
            <person name="Signorovitch A.Y."/>
            <person name="Moreno M.A."/>
            <person name="Kamm K."/>
            <person name="Grimwood J."/>
            <person name="Schmutz J."/>
            <person name="Shapiro H."/>
            <person name="Grigoriev I.V."/>
            <person name="Buss L.W."/>
            <person name="Schierwater B."/>
            <person name="Dellaporta S.L."/>
            <person name="Rokhsar D.S."/>
        </authorList>
    </citation>
    <scope>NUCLEOTIDE SEQUENCE [LARGE SCALE GENOMIC DNA]</scope>
    <source>
        <strain evidence="9 10">Grell-BS-1999</strain>
    </source>
</reference>
<comment type="subcellular location">
    <subcellularLocation>
        <location evidence="1">Mitochondrion</location>
    </subcellularLocation>
</comment>
<dbReference type="PANTHER" id="PTHR15889">
    <property type="entry name" value="MITOCHONDRIAL RIBOSOMAL PROTEIN L37"/>
    <property type="match status" value="1"/>
</dbReference>
<evidence type="ECO:0000256" key="8">
    <source>
        <dbReference type="ARBA" id="ARBA00041617"/>
    </source>
</evidence>
<keyword evidence="10" id="KW-1185">Reference proteome</keyword>
<dbReference type="GO" id="GO:0005739">
    <property type="term" value="C:mitochondrion"/>
    <property type="evidence" value="ECO:0000318"/>
    <property type="project" value="GO_Central"/>
</dbReference>
<dbReference type="GeneID" id="6748860"/>
<sequence length="278" mass="31812">YVYHPHVTILEGEKQALYLTKTVLSDDALPATLPTQESLQPIAKELEGFIKDCVIQSRVYGYQEKIATREYHNTSLTQNMLRVVATQAHKYPELLDRSFTFKPKIAADWRRSRHHIAVRGHPGFLLCSSKPLQLFASKNEIESTFNQPIQDVAPVSPVIDMSRYRVQKDLSYGFHPGSPYPYPHTLFLVDLKAKSRPTSQLLSHAIMYSHAVLRAVAVNEYKIRTDQELIDNPLAMNTIVTNGRMFAFIYYQLNTLNLADNEGIKNVVWIKHSLPLFQ</sequence>
<dbReference type="FunCoup" id="B3RIT1">
    <property type="interactions" value="1026"/>
</dbReference>
<organism evidence="9 10">
    <name type="scientific">Trichoplax adhaerens</name>
    <name type="common">Trichoplax reptans</name>
    <dbReference type="NCBI Taxonomy" id="10228"/>
    <lineage>
        <taxon>Eukaryota</taxon>
        <taxon>Metazoa</taxon>
        <taxon>Placozoa</taxon>
        <taxon>Uniplacotomia</taxon>
        <taxon>Trichoplacea</taxon>
        <taxon>Trichoplacidae</taxon>
        <taxon>Trichoplax</taxon>
    </lineage>
</organism>
<evidence type="ECO:0000256" key="6">
    <source>
        <dbReference type="ARBA" id="ARBA00037985"/>
    </source>
</evidence>
<evidence type="ECO:0000256" key="7">
    <source>
        <dbReference type="ARBA" id="ARBA00039442"/>
    </source>
</evidence>
<dbReference type="HOGENOM" id="CLU_889440_0_0_1"/>
<dbReference type="Pfam" id="PF07147">
    <property type="entry name" value="PDCD9"/>
    <property type="match status" value="1"/>
</dbReference>
<name>B3RIT1_TRIAD</name>
<dbReference type="OrthoDB" id="5835618at2759"/>
<dbReference type="GO" id="GO:0005840">
    <property type="term" value="C:ribosome"/>
    <property type="evidence" value="ECO:0007669"/>
    <property type="project" value="UniProtKB-KW"/>
</dbReference>
<evidence type="ECO:0000256" key="1">
    <source>
        <dbReference type="ARBA" id="ARBA00004173"/>
    </source>
</evidence>